<dbReference type="PANTHER" id="PTHR30004">
    <property type="entry name" value="4-HYDROXYTHREONINE-4-PHOSPHATE DEHYDROGENASE"/>
    <property type="match status" value="1"/>
</dbReference>
<dbReference type="Gene3D" id="3.40.718.10">
    <property type="entry name" value="Isopropylmalate Dehydrogenase"/>
    <property type="match status" value="1"/>
</dbReference>
<keyword evidence="2" id="KW-0560">Oxidoreductase</keyword>
<dbReference type="Pfam" id="PF04166">
    <property type="entry name" value="PdxA"/>
    <property type="match status" value="1"/>
</dbReference>
<dbReference type="Proteomes" id="UP001199750">
    <property type="component" value="Unassembled WGS sequence"/>
</dbReference>
<reference evidence="4" key="1">
    <citation type="submission" date="2022-01" db="EMBL/GenBank/DDBJ databases">
        <title>Collection of gut derived symbiotic bacterial strains cultured from healthy donors.</title>
        <authorList>
            <person name="Lin H."/>
            <person name="Kohout C."/>
            <person name="Waligurski E."/>
            <person name="Pamer E.G."/>
        </authorList>
    </citation>
    <scope>NUCLEOTIDE SEQUENCE</scope>
    <source>
        <strain evidence="4">DFI.1.149</strain>
    </source>
</reference>
<keyword evidence="1" id="KW-0479">Metal-binding</keyword>
<name>A0AAW5CBC4_9BACT</name>
<dbReference type="GO" id="GO:0046872">
    <property type="term" value="F:metal ion binding"/>
    <property type="evidence" value="ECO:0007669"/>
    <property type="project" value="UniProtKB-KW"/>
</dbReference>
<sequence length="386" mass="42814">MELLRSGLPSYYYICKLQTEYDMENRLTVGFTHGDVNGIGYELIIKMMAENRICEVCTPVLFGSSKVAAYHRKALNIENFSLNSIQNARDANPKRCNIVNCVDDAIKVDLGQETPESDDAAVLALKAALTALDRNEIDVLVGAPQGCNSFKPAASCPVFFSERYETRNVMPLLVGEKMKMGFVTNHLPFRDIAGNITVNNIYYKLKLLDACLKKDFTIRKPRIAVLGLNPHSGENCMYGEEERNVIIPAIERARDNGIMALGPYAPDGLFSGVEFEKFDVILAMYHDQGMIPFKTIEGNEGAVLLAGLPIVYTSTVHGMAYDITGQGIADESGMRNALYLAIDVYNNRQMNAELAQNPLRHYDIASNSNESDLNVEQIAGIEKEME</sequence>
<evidence type="ECO:0000256" key="2">
    <source>
        <dbReference type="ARBA" id="ARBA00023002"/>
    </source>
</evidence>
<dbReference type="InterPro" id="IPR005255">
    <property type="entry name" value="PdxA_fam"/>
</dbReference>
<evidence type="ECO:0000256" key="1">
    <source>
        <dbReference type="ARBA" id="ARBA00022723"/>
    </source>
</evidence>
<evidence type="ECO:0000313" key="5">
    <source>
        <dbReference type="Proteomes" id="UP001199750"/>
    </source>
</evidence>
<evidence type="ECO:0000313" key="4">
    <source>
        <dbReference type="EMBL" id="MCG4960048.1"/>
    </source>
</evidence>
<comment type="caution">
    <text evidence="4">The sequence shown here is derived from an EMBL/GenBank/DDBJ whole genome shotgun (WGS) entry which is preliminary data.</text>
</comment>
<dbReference type="RefSeq" id="WP_238008828.1">
    <property type="nucleotide sequence ID" value="NZ_JABWDG010000048.1"/>
</dbReference>
<protein>
    <submittedName>
        <fullName evidence="4">4-hydroxythreonine-4-phosphate dehydrogenase PdxA</fullName>
    </submittedName>
</protein>
<dbReference type="PANTHER" id="PTHR30004:SF6">
    <property type="entry name" value="D-THREONATE 4-PHOSPHATE DEHYDROGENASE"/>
    <property type="match status" value="1"/>
</dbReference>
<keyword evidence="3" id="KW-0520">NAD</keyword>
<evidence type="ECO:0000256" key="3">
    <source>
        <dbReference type="ARBA" id="ARBA00023027"/>
    </source>
</evidence>
<dbReference type="EMBL" id="JAKNDN010000016">
    <property type="protein sequence ID" value="MCG4960048.1"/>
    <property type="molecule type" value="Genomic_DNA"/>
</dbReference>
<organism evidence="4 5">
    <name type="scientific">Odoribacter splanchnicus</name>
    <dbReference type="NCBI Taxonomy" id="28118"/>
    <lineage>
        <taxon>Bacteria</taxon>
        <taxon>Pseudomonadati</taxon>
        <taxon>Bacteroidota</taxon>
        <taxon>Bacteroidia</taxon>
        <taxon>Bacteroidales</taxon>
        <taxon>Odoribacteraceae</taxon>
        <taxon>Odoribacter</taxon>
    </lineage>
</organism>
<dbReference type="SUPFAM" id="SSF53659">
    <property type="entry name" value="Isocitrate/Isopropylmalate dehydrogenase-like"/>
    <property type="match status" value="1"/>
</dbReference>
<gene>
    <name evidence="4" type="ORF">L0P03_09320</name>
</gene>
<proteinExistence type="predicted"/>
<dbReference type="GO" id="GO:0016491">
    <property type="term" value="F:oxidoreductase activity"/>
    <property type="evidence" value="ECO:0007669"/>
    <property type="project" value="UniProtKB-KW"/>
</dbReference>
<dbReference type="AlphaFoldDB" id="A0AAW5CBC4"/>
<accession>A0AAW5CBC4</accession>
<dbReference type="GO" id="GO:0051287">
    <property type="term" value="F:NAD binding"/>
    <property type="evidence" value="ECO:0007669"/>
    <property type="project" value="InterPro"/>
</dbReference>